<gene>
    <name evidence="2" type="ORF">M0R45_024184</name>
</gene>
<evidence type="ECO:0000313" key="2">
    <source>
        <dbReference type="EMBL" id="KAK9926978.1"/>
    </source>
</evidence>
<dbReference type="AlphaFoldDB" id="A0AAW1WQS7"/>
<proteinExistence type="predicted"/>
<sequence>MGGAQLMKRVPRIKFPQRHPKPAGSESQKAAPLAGNRVQTLFSGSKASKTLGGKASEQPPRTPVSKEEIEAILPNWILCLLICYIIET</sequence>
<dbReference type="Proteomes" id="UP001457282">
    <property type="component" value="Unassembled WGS sequence"/>
</dbReference>
<comment type="caution">
    <text evidence="2">The sequence shown here is derived from an EMBL/GenBank/DDBJ whole genome shotgun (WGS) entry which is preliminary data.</text>
</comment>
<feature type="compositionally biased region" description="Polar residues" evidence="1">
    <location>
        <begin position="37"/>
        <end position="48"/>
    </location>
</feature>
<organism evidence="2 3">
    <name type="scientific">Rubus argutus</name>
    <name type="common">Southern blackberry</name>
    <dbReference type="NCBI Taxonomy" id="59490"/>
    <lineage>
        <taxon>Eukaryota</taxon>
        <taxon>Viridiplantae</taxon>
        <taxon>Streptophyta</taxon>
        <taxon>Embryophyta</taxon>
        <taxon>Tracheophyta</taxon>
        <taxon>Spermatophyta</taxon>
        <taxon>Magnoliopsida</taxon>
        <taxon>eudicotyledons</taxon>
        <taxon>Gunneridae</taxon>
        <taxon>Pentapetalae</taxon>
        <taxon>rosids</taxon>
        <taxon>fabids</taxon>
        <taxon>Rosales</taxon>
        <taxon>Rosaceae</taxon>
        <taxon>Rosoideae</taxon>
        <taxon>Rosoideae incertae sedis</taxon>
        <taxon>Rubus</taxon>
    </lineage>
</organism>
<evidence type="ECO:0000313" key="3">
    <source>
        <dbReference type="Proteomes" id="UP001457282"/>
    </source>
</evidence>
<feature type="compositionally biased region" description="Basic residues" evidence="1">
    <location>
        <begin position="9"/>
        <end position="21"/>
    </location>
</feature>
<dbReference type="PANTHER" id="PTHR35751">
    <property type="match status" value="1"/>
</dbReference>
<dbReference type="EMBL" id="JBEDUW010000005">
    <property type="protein sequence ID" value="KAK9926978.1"/>
    <property type="molecule type" value="Genomic_DNA"/>
</dbReference>
<name>A0AAW1WQS7_RUBAR</name>
<keyword evidence="3" id="KW-1185">Reference proteome</keyword>
<reference evidence="2 3" key="1">
    <citation type="journal article" date="2023" name="G3 (Bethesda)">
        <title>A chromosome-length genome assembly and annotation of blackberry (Rubus argutus, cv. 'Hillquist').</title>
        <authorList>
            <person name="Bruna T."/>
            <person name="Aryal R."/>
            <person name="Dudchenko O."/>
            <person name="Sargent D.J."/>
            <person name="Mead D."/>
            <person name="Buti M."/>
            <person name="Cavallini A."/>
            <person name="Hytonen T."/>
            <person name="Andres J."/>
            <person name="Pham M."/>
            <person name="Weisz D."/>
            <person name="Mascagni F."/>
            <person name="Usai G."/>
            <person name="Natali L."/>
            <person name="Bassil N."/>
            <person name="Fernandez G.E."/>
            <person name="Lomsadze A."/>
            <person name="Armour M."/>
            <person name="Olukolu B."/>
            <person name="Poorten T."/>
            <person name="Britton C."/>
            <person name="Davik J."/>
            <person name="Ashrafi H."/>
            <person name="Aiden E.L."/>
            <person name="Borodovsky M."/>
            <person name="Worthington M."/>
        </authorList>
    </citation>
    <scope>NUCLEOTIDE SEQUENCE [LARGE SCALE GENOMIC DNA]</scope>
    <source>
        <strain evidence="2">PI 553951</strain>
    </source>
</reference>
<protein>
    <submittedName>
        <fullName evidence="2">Uncharacterized protein</fullName>
    </submittedName>
</protein>
<accession>A0AAW1WQS7</accession>
<dbReference type="PANTHER" id="PTHR35751:SF3">
    <property type="entry name" value="OS06G0530200 PROTEIN"/>
    <property type="match status" value="1"/>
</dbReference>
<feature type="region of interest" description="Disordered" evidence="1">
    <location>
        <begin position="1"/>
        <end position="66"/>
    </location>
</feature>
<evidence type="ECO:0000256" key="1">
    <source>
        <dbReference type="SAM" id="MobiDB-lite"/>
    </source>
</evidence>